<sequence>MKEKINIICLILITLGILISAGVYIQKQTIYINAYNHCIEKGYPDFLC</sequence>
<proteinExistence type="predicted"/>
<gene>
    <name evidence="2" type="ORF">S06H3_17661</name>
</gene>
<feature type="non-terminal residue" evidence="2">
    <location>
        <position position="48"/>
    </location>
</feature>
<evidence type="ECO:0000256" key="1">
    <source>
        <dbReference type="SAM" id="Phobius"/>
    </source>
</evidence>
<dbReference type="EMBL" id="BARV01008851">
    <property type="protein sequence ID" value="GAI09025.1"/>
    <property type="molecule type" value="Genomic_DNA"/>
</dbReference>
<name>X1M303_9ZZZZ</name>
<protein>
    <submittedName>
        <fullName evidence="2">Uncharacterized protein</fullName>
    </submittedName>
</protein>
<keyword evidence="1" id="KW-1133">Transmembrane helix</keyword>
<reference evidence="2" key="1">
    <citation type="journal article" date="2014" name="Front. Microbiol.">
        <title>High frequency of phylogenetically diverse reductive dehalogenase-homologous genes in deep subseafloor sedimentary metagenomes.</title>
        <authorList>
            <person name="Kawai M."/>
            <person name="Futagami T."/>
            <person name="Toyoda A."/>
            <person name="Takaki Y."/>
            <person name="Nishi S."/>
            <person name="Hori S."/>
            <person name="Arai W."/>
            <person name="Tsubouchi T."/>
            <person name="Morono Y."/>
            <person name="Uchiyama I."/>
            <person name="Ito T."/>
            <person name="Fujiyama A."/>
            <person name="Inagaki F."/>
            <person name="Takami H."/>
        </authorList>
    </citation>
    <scope>NUCLEOTIDE SEQUENCE</scope>
    <source>
        <strain evidence="2">Expedition CK06-06</strain>
    </source>
</reference>
<organism evidence="2">
    <name type="scientific">marine sediment metagenome</name>
    <dbReference type="NCBI Taxonomy" id="412755"/>
    <lineage>
        <taxon>unclassified sequences</taxon>
        <taxon>metagenomes</taxon>
        <taxon>ecological metagenomes</taxon>
    </lineage>
</organism>
<dbReference type="AlphaFoldDB" id="X1M303"/>
<accession>X1M303</accession>
<keyword evidence="1" id="KW-0812">Transmembrane</keyword>
<evidence type="ECO:0000313" key="2">
    <source>
        <dbReference type="EMBL" id="GAI09025.1"/>
    </source>
</evidence>
<keyword evidence="1" id="KW-0472">Membrane</keyword>
<comment type="caution">
    <text evidence="2">The sequence shown here is derived from an EMBL/GenBank/DDBJ whole genome shotgun (WGS) entry which is preliminary data.</text>
</comment>
<feature type="transmembrane region" description="Helical" evidence="1">
    <location>
        <begin position="7"/>
        <end position="25"/>
    </location>
</feature>